<evidence type="ECO:0000256" key="1">
    <source>
        <dbReference type="SAM" id="MobiDB-lite"/>
    </source>
</evidence>
<dbReference type="Proteomes" id="UP000823749">
    <property type="component" value="Chromosome 8"/>
</dbReference>
<comment type="caution">
    <text evidence="2">The sequence shown here is derived from an EMBL/GenBank/DDBJ whole genome shotgun (WGS) entry which is preliminary data.</text>
</comment>
<name>A0AAV6J1X0_9ERIC</name>
<feature type="region of interest" description="Disordered" evidence="1">
    <location>
        <begin position="50"/>
        <end position="79"/>
    </location>
</feature>
<organism evidence="2 3">
    <name type="scientific">Rhododendron griersonianum</name>
    <dbReference type="NCBI Taxonomy" id="479676"/>
    <lineage>
        <taxon>Eukaryota</taxon>
        <taxon>Viridiplantae</taxon>
        <taxon>Streptophyta</taxon>
        <taxon>Embryophyta</taxon>
        <taxon>Tracheophyta</taxon>
        <taxon>Spermatophyta</taxon>
        <taxon>Magnoliopsida</taxon>
        <taxon>eudicotyledons</taxon>
        <taxon>Gunneridae</taxon>
        <taxon>Pentapetalae</taxon>
        <taxon>asterids</taxon>
        <taxon>Ericales</taxon>
        <taxon>Ericaceae</taxon>
        <taxon>Ericoideae</taxon>
        <taxon>Rhodoreae</taxon>
        <taxon>Rhododendron</taxon>
    </lineage>
</organism>
<sequence length="163" mass="18807">MFSNLLLRTLQPDPLGRQNINSKASWLDLDEVSVVDNFEPIEAILELQGDDRGEMDRRHTTPKRVRKTPEGEKLPQAGHHNRKLENHRIRQPNLLFSKSTPGRTLFSNLLLRTLQPDPLGRQNINSKASWLDLDEVSVVDNFEPIEAILELQGDDRGELDRRW</sequence>
<keyword evidence="3" id="KW-1185">Reference proteome</keyword>
<feature type="compositionally biased region" description="Basic and acidic residues" evidence="1">
    <location>
        <begin position="50"/>
        <end position="59"/>
    </location>
</feature>
<protein>
    <submittedName>
        <fullName evidence="2">Uncharacterized protein</fullName>
    </submittedName>
</protein>
<dbReference type="AlphaFoldDB" id="A0AAV6J1X0"/>
<dbReference type="EMBL" id="JACTNZ010000008">
    <property type="protein sequence ID" value="KAG5534668.1"/>
    <property type="molecule type" value="Genomic_DNA"/>
</dbReference>
<evidence type="ECO:0000313" key="3">
    <source>
        <dbReference type="Proteomes" id="UP000823749"/>
    </source>
</evidence>
<reference evidence="2" key="1">
    <citation type="submission" date="2020-08" db="EMBL/GenBank/DDBJ databases">
        <title>Plant Genome Project.</title>
        <authorList>
            <person name="Zhang R.-G."/>
        </authorList>
    </citation>
    <scope>NUCLEOTIDE SEQUENCE</scope>
    <source>
        <strain evidence="2">WSP0</strain>
        <tissue evidence="2">Leaf</tissue>
    </source>
</reference>
<accession>A0AAV6J1X0</accession>
<gene>
    <name evidence="2" type="ORF">RHGRI_022707</name>
</gene>
<proteinExistence type="predicted"/>
<evidence type="ECO:0000313" key="2">
    <source>
        <dbReference type="EMBL" id="KAG5534668.1"/>
    </source>
</evidence>